<dbReference type="RefSeq" id="WP_089377514.1">
    <property type="nucleotide sequence ID" value="NZ_FZNX01000001.1"/>
</dbReference>
<dbReference type="Pfam" id="PF08818">
    <property type="entry name" value="DUF1801"/>
    <property type="match status" value="1"/>
</dbReference>
<protein>
    <recommendedName>
        <fullName evidence="2">YdhG-like domain-containing protein</fullName>
    </recommendedName>
</protein>
<keyword evidence="1" id="KW-0175">Coiled coil</keyword>
<organism evidence="3 4">
    <name type="scientific">Lutibacter flavus</name>
    <dbReference type="NCBI Taxonomy" id="691689"/>
    <lineage>
        <taxon>Bacteria</taxon>
        <taxon>Pseudomonadati</taxon>
        <taxon>Bacteroidota</taxon>
        <taxon>Flavobacteriia</taxon>
        <taxon>Flavobacteriales</taxon>
        <taxon>Flavobacteriaceae</taxon>
        <taxon>Lutibacter</taxon>
    </lineage>
</organism>
<dbReference type="Pfam" id="PF13376">
    <property type="entry name" value="OmdA"/>
    <property type="match status" value="1"/>
</dbReference>
<dbReference type="Gene3D" id="3.90.1150.200">
    <property type="match status" value="1"/>
</dbReference>
<evidence type="ECO:0000256" key="1">
    <source>
        <dbReference type="SAM" id="Coils"/>
    </source>
</evidence>
<dbReference type="OrthoDB" id="214150at2"/>
<keyword evidence="4" id="KW-1185">Reference proteome</keyword>
<proteinExistence type="predicted"/>
<sequence>MAKINPEAPLLIDDYIENLPSFSKEISEIIRSVIHKNEQDIIEDWKWNRPIFSSNKMVCGFSAYKNHVSLTFFEGAIMSDKHQLFSGDCSAQKTRTIKFETASEINKNKLFDYFKEAFLLDIVANKKTVKSKEIEIPELLKNAFKKNKLAEINFENMAYTYRKEYARHISEAKRETTQLSRLEKVISNLEKNIKMHEQYKC</sequence>
<dbReference type="SUPFAM" id="SSF159888">
    <property type="entry name" value="YdhG-like"/>
    <property type="match status" value="1"/>
</dbReference>
<dbReference type="Proteomes" id="UP000198412">
    <property type="component" value="Unassembled WGS sequence"/>
</dbReference>
<accession>A0A238W028</accession>
<dbReference type="EMBL" id="FZNX01000001">
    <property type="protein sequence ID" value="SNR39902.1"/>
    <property type="molecule type" value="Genomic_DNA"/>
</dbReference>
<evidence type="ECO:0000313" key="4">
    <source>
        <dbReference type="Proteomes" id="UP000198412"/>
    </source>
</evidence>
<gene>
    <name evidence="3" type="ORF">SAMN04488111_1243</name>
</gene>
<feature type="domain" description="YdhG-like" evidence="2">
    <location>
        <begin position="24"/>
        <end position="117"/>
    </location>
</feature>
<reference evidence="4" key="1">
    <citation type="submission" date="2017-06" db="EMBL/GenBank/DDBJ databases">
        <authorList>
            <person name="Varghese N."/>
            <person name="Submissions S."/>
        </authorList>
    </citation>
    <scope>NUCLEOTIDE SEQUENCE [LARGE SCALE GENOMIC DNA]</scope>
    <source>
        <strain evidence="4">DSM 27993</strain>
    </source>
</reference>
<feature type="coiled-coil region" evidence="1">
    <location>
        <begin position="172"/>
        <end position="199"/>
    </location>
</feature>
<name>A0A238W028_9FLAO</name>
<dbReference type="AlphaFoldDB" id="A0A238W028"/>
<dbReference type="InterPro" id="IPR014922">
    <property type="entry name" value="YdhG-like"/>
</dbReference>
<evidence type="ECO:0000313" key="3">
    <source>
        <dbReference type="EMBL" id="SNR39902.1"/>
    </source>
</evidence>
<evidence type="ECO:0000259" key="2">
    <source>
        <dbReference type="Pfam" id="PF08818"/>
    </source>
</evidence>